<evidence type="ECO:0000313" key="1">
    <source>
        <dbReference type="EMBL" id="SHF33080.1"/>
    </source>
</evidence>
<dbReference type="OrthoDB" id="7824597at2"/>
<dbReference type="STRING" id="1486859.SAMN05444273_105161"/>
<protein>
    <recommendedName>
        <fullName evidence="3">Flagellar protein</fullName>
    </recommendedName>
</protein>
<organism evidence="1 2">
    <name type="scientific">Litoreibacter ascidiaceicola</name>
    <dbReference type="NCBI Taxonomy" id="1486859"/>
    <lineage>
        <taxon>Bacteria</taxon>
        <taxon>Pseudomonadati</taxon>
        <taxon>Pseudomonadota</taxon>
        <taxon>Alphaproteobacteria</taxon>
        <taxon>Rhodobacterales</taxon>
        <taxon>Roseobacteraceae</taxon>
        <taxon>Litoreibacter</taxon>
    </lineage>
</organism>
<evidence type="ECO:0000313" key="2">
    <source>
        <dbReference type="Proteomes" id="UP000184144"/>
    </source>
</evidence>
<dbReference type="Pfam" id="PF06748">
    <property type="entry name" value="DUF1217"/>
    <property type="match status" value="1"/>
</dbReference>
<dbReference type="Proteomes" id="UP000184144">
    <property type="component" value="Unassembled WGS sequence"/>
</dbReference>
<accession>A0A1M5AS70</accession>
<dbReference type="Gene3D" id="1.10.3700.10">
    <property type="entry name" value="AGR C 984p-like"/>
    <property type="match status" value="1"/>
</dbReference>
<dbReference type="InterPro" id="IPR010626">
    <property type="entry name" value="DUF1217"/>
</dbReference>
<evidence type="ECO:0008006" key="3">
    <source>
        <dbReference type="Google" id="ProtNLM"/>
    </source>
</evidence>
<dbReference type="AlphaFoldDB" id="A0A1M5AS70"/>
<dbReference type="SUPFAM" id="SSF158837">
    <property type="entry name" value="AGR C 984p-like"/>
    <property type="match status" value="1"/>
</dbReference>
<proteinExistence type="predicted"/>
<reference evidence="2" key="1">
    <citation type="submission" date="2016-11" db="EMBL/GenBank/DDBJ databases">
        <authorList>
            <person name="Varghese N."/>
            <person name="Submissions S."/>
        </authorList>
    </citation>
    <scope>NUCLEOTIDE SEQUENCE [LARGE SCALE GENOMIC DNA]</scope>
    <source>
        <strain evidence="2">DSM 100566</strain>
    </source>
</reference>
<keyword evidence="2" id="KW-1185">Reference proteome</keyword>
<name>A0A1M5AS70_9RHOB</name>
<dbReference type="EMBL" id="FQUV01000005">
    <property type="protein sequence ID" value="SHF33080.1"/>
    <property type="molecule type" value="Genomic_DNA"/>
</dbReference>
<dbReference type="InterPro" id="IPR023157">
    <property type="entry name" value="AGR-C-984p-like_sf"/>
</dbReference>
<dbReference type="RefSeq" id="WP_073143954.1">
    <property type="nucleotide sequence ID" value="NZ_FQUV01000005.1"/>
</dbReference>
<gene>
    <name evidence="1" type="ORF">SAMN05444273_105161</name>
</gene>
<sequence>MTFTPVIPFSGLQGWTFLSRSIDSQRESLINSSEVKRETEAFRQKIGSIKSAEELVGDRGLLSVTLTAFGLETDIDNVFLIKKVLEDGTLSPDALANRFSDKRYLSLSKAFGFGDFDIPRTQLSDFSDEILSAYNTRRFEAAVGDQSQDLRLALSFDREILDIVEKGGSDTAKWLEVLGNAPLKSMVERSLFLPSSFGNLPIDKQVAILKEKSNSRFGVADFDSFRDSDVRGKLRVNFLLASQITEGGGVSSASTALSLLQGNATLRF</sequence>